<evidence type="ECO:0000313" key="3">
    <source>
        <dbReference type="Proteomes" id="UP000193467"/>
    </source>
</evidence>
<keyword evidence="3" id="KW-1185">Reference proteome</keyword>
<feature type="compositionally biased region" description="Polar residues" evidence="1">
    <location>
        <begin position="52"/>
        <end position="67"/>
    </location>
</feature>
<feature type="compositionally biased region" description="Low complexity" evidence="1">
    <location>
        <begin position="391"/>
        <end position="406"/>
    </location>
</feature>
<sequence length="467" mass="50979">MAPTVLPAQLVALQQLLVAHPRQRSFEKQASLHPSLKSLTAKTITTWYTEQQRIKQQNGASSSTNTRARPPPRPLVITRSNSGGGISSLSGEGASPSSSSRTLNKQQQHPKVDMSMETPPATPITPSASSGEVVRPSPVRSSPKTYSPTTLSTPKTHRNVVDELESIVEQKEECGACLRLKPVSITIGGWKREHKPQAPLTVSIECSGAIEITTRHEDTIYRLRVPLTQLSHLTLQDSLFTLSLLLPPDYYQRLITTPGQPKSQWKSCNDFTANGDATYSSIFLIELNPDHPSTRDLRDNQLVKPLMLVLPPTPTEFKKNFPTFPPNTSISGNSALQPALPIAEAPTSRLFLAAHSQAIAQQASFIQSHPLPSISSAPVYAIPHACTYAAPVSPSSPSPSHQLRSPPRNRQPSSFSAEQEERELEAWYRATGGRAETVSVMEVDSIWSQGRSSASAPGGERMETGWW</sequence>
<dbReference type="EMBL" id="MCGR01000143">
    <property type="protein sequence ID" value="ORY40078.1"/>
    <property type="molecule type" value="Genomic_DNA"/>
</dbReference>
<feature type="region of interest" description="Disordered" evidence="1">
    <location>
        <begin position="448"/>
        <end position="467"/>
    </location>
</feature>
<feature type="region of interest" description="Disordered" evidence="1">
    <location>
        <begin position="391"/>
        <end position="422"/>
    </location>
</feature>
<feature type="compositionally biased region" description="Polar residues" evidence="1">
    <location>
        <begin position="408"/>
        <end position="417"/>
    </location>
</feature>
<reference evidence="2 3" key="1">
    <citation type="submission" date="2016-07" db="EMBL/GenBank/DDBJ databases">
        <title>Pervasive Adenine N6-methylation of Active Genes in Fungi.</title>
        <authorList>
            <consortium name="DOE Joint Genome Institute"/>
            <person name="Mondo S.J."/>
            <person name="Dannebaum R.O."/>
            <person name="Kuo R.C."/>
            <person name="Labutti K."/>
            <person name="Haridas S."/>
            <person name="Kuo A."/>
            <person name="Salamov A."/>
            <person name="Ahrendt S.R."/>
            <person name="Lipzen A."/>
            <person name="Sullivan W."/>
            <person name="Andreopoulos W.B."/>
            <person name="Clum A."/>
            <person name="Lindquist E."/>
            <person name="Daum C."/>
            <person name="Ramamoorthy G.K."/>
            <person name="Gryganskyi A."/>
            <person name="Culley D."/>
            <person name="Magnuson J.K."/>
            <person name="James T.Y."/>
            <person name="O'Malley M.A."/>
            <person name="Stajich J.E."/>
            <person name="Spatafora J.W."/>
            <person name="Visel A."/>
            <person name="Grigoriev I.V."/>
        </authorList>
    </citation>
    <scope>NUCLEOTIDE SEQUENCE [LARGE SCALE GENOMIC DNA]</scope>
    <source>
        <strain evidence="2 3">62-1032</strain>
    </source>
</reference>
<dbReference type="AlphaFoldDB" id="A0A1Y2BZ88"/>
<proteinExistence type="predicted"/>
<feature type="region of interest" description="Disordered" evidence="1">
    <location>
        <begin position="52"/>
        <end position="154"/>
    </location>
</feature>
<protein>
    <submittedName>
        <fullName evidence="2">Uncharacterized protein</fullName>
    </submittedName>
</protein>
<comment type="caution">
    <text evidence="2">The sequence shown here is derived from an EMBL/GenBank/DDBJ whole genome shotgun (WGS) entry which is preliminary data.</text>
</comment>
<dbReference type="InParanoid" id="A0A1Y2BZ88"/>
<feature type="compositionally biased region" description="Low complexity" evidence="1">
    <location>
        <begin position="87"/>
        <end position="100"/>
    </location>
</feature>
<gene>
    <name evidence="2" type="ORF">BCR35DRAFT_339325</name>
</gene>
<name>A0A1Y2BZ88_9BASI</name>
<dbReference type="Proteomes" id="UP000193467">
    <property type="component" value="Unassembled WGS sequence"/>
</dbReference>
<feature type="compositionally biased region" description="Polar residues" evidence="1">
    <location>
        <begin position="139"/>
        <end position="154"/>
    </location>
</feature>
<organism evidence="2 3">
    <name type="scientific">Leucosporidium creatinivorum</name>
    <dbReference type="NCBI Taxonomy" id="106004"/>
    <lineage>
        <taxon>Eukaryota</taxon>
        <taxon>Fungi</taxon>
        <taxon>Dikarya</taxon>
        <taxon>Basidiomycota</taxon>
        <taxon>Pucciniomycotina</taxon>
        <taxon>Microbotryomycetes</taxon>
        <taxon>Leucosporidiales</taxon>
        <taxon>Leucosporidium</taxon>
    </lineage>
</organism>
<evidence type="ECO:0000313" key="2">
    <source>
        <dbReference type="EMBL" id="ORY40078.1"/>
    </source>
</evidence>
<accession>A0A1Y2BZ88</accession>
<evidence type="ECO:0000256" key="1">
    <source>
        <dbReference type="SAM" id="MobiDB-lite"/>
    </source>
</evidence>